<accession>A0ABT9WR82</accession>
<comment type="caution">
    <text evidence="2">The sequence shown here is derived from an EMBL/GenBank/DDBJ whole genome shotgun (WGS) entry which is preliminary data.</text>
</comment>
<protein>
    <recommendedName>
        <fullName evidence="4">RNA polymerase subunit sigma</fullName>
    </recommendedName>
</protein>
<feature type="region of interest" description="Disordered" evidence="1">
    <location>
        <begin position="1"/>
        <end position="103"/>
    </location>
</feature>
<gene>
    <name evidence="2" type="ORF">J2S08_001632</name>
</gene>
<keyword evidence="3" id="KW-1185">Reference proteome</keyword>
<evidence type="ECO:0008006" key="4">
    <source>
        <dbReference type="Google" id="ProtNLM"/>
    </source>
</evidence>
<organism evidence="2 3">
    <name type="scientific">Bacillus chungangensis</name>
    <dbReference type="NCBI Taxonomy" id="587633"/>
    <lineage>
        <taxon>Bacteria</taxon>
        <taxon>Bacillati</taxon>
        <taxon>Bacillota</taxon>
        <taxon>Bacilli</taxon>
        <taxon>Bacillales</taxon>
        <taxon>Bacillaceae</taxon>
        <taxon>Bacillus</taxon>
    </lineage>
</organism>
<proteinExistence type="predicted"/>
<reference evidence="2 3" key="1">
    <citation type="submission" date="2023-07" db="EMBL/GenBank/DDBJ databases">
        <title>Genomic Encyclopedia of Type Strains, Phase IV (KMG-IV): sequencing the most valuable type-strain genomes for metagenomic binning, comparative biology and taxonomic classification.</title>
        <authorList>
            <person name="Goeker M."/>
        </authorList>
    </citation>
    <scope>NUCLEOTIDE SEQUENCE [LARGE SCALE GENOMIC DNA]</scope>
    <source>
        <strain evidence="2 3">DSM 23837</strain>
    </source>
</reference>
<evidence type="ECO:0000313" key="3">
    <source>
        <dbReference type="Proteomes" id="UP001223586"/>
    </source>
</evidence>
<dbReference type="RefSeq" id="WP_307228409.1">
    <property type="nucleotide sequence ID" value="NZ_JAUSTT010000008.1"/>
</dbReference>
<name>A0ABT9WR82_9BACI</name>
<feature type="compositionally biased region" description="Basic and acidic residues" evidence="1">
    <location>
        <begin position="39"/>
        <end position="78"/>
    </location>
</feature>
<evidence type="ECO:0000256" key="1">
    <source>
        <dbReference type="SAM" id="MobiDB-lite"/>
    </source>
</evidence>
<dbReference type="EMBL" id="JAUSTT010000008">
    <property type="protein sequence ID" value="MDQ0175796.1"/>
    <property type="molecule type" value="Genomic_DNA"/>
</dbReference>
<evidence type="ECO:0000313" key="2">
    <source>
        <dbReference type="EMBL" id="MDQ0175796.1"/>
    </source>
</evidence>
<dbReference type="Proteomes" id="UP001223586">
    <property type="component" value="Unassembled WGS sequence"/>
</dbReference>
<sequence>MSLKSIEMQVALPRTHEAGKLSEQLQQRGHMVNEQAAEQLKKELELKRKGITKQEQKDPAKLHEEPFDKEQTHDESDRKKKNKQKQASRQSHPYKGKSIDFNG</sequence>